<dbReference type="Pfam" id="PF20297">
    <property type="entry name" value="MSSS"/>
    <property type="match status" value="1"/>
</dbReference>
<proteinExistence type="inferred from homology"/>
<keyword evidence="2 9" id="KW-0699">rRNA-binding</keyword>
<dbReference type="GO" id="GO:0072344">
    <property type="term" value="P:rescue of stalled ribosome"/>
    <property type="evidence" value="ECO:0007669"/>
    <property type="project" value="UniProtKB-UniRule"/>
</dbReference>
<dbReference type="InterPro" id="IPR000432">
    <property type="entry name" value="DNA_mismatch_repair_MutS_C"/>
</dbReference>
<keyword evidence="6 9" id="KW-0067">ATP-binding</keyword>
<dbReference type="AlphaFoldDB" id="A0A6S6M4T2"/>
<dbReference type="InterPro" id="IPR005747">
    <property type="entry name" value="MutS2"/>
</dbReference>
<feature type="domain" description="Smr" evidence="11">
    <location>
        <begin position="708"/>
        <end position="783"/>
    </location>
</feature>
<dbReference type="PANTHER" id="PTHR48466">
    <property type="entry name" value="OS10G0509000 PROTEIN-RELATED"/>
    <property type="match status" value="1"/>
</dbReference>
<reference evidence="12 13" key="1">
    <citation type="submission" date="2020-06" db="EMBL/GenBank/DDBJ databases">
        <title>Interaction of electrochemicaly active bacteria, Geobacter bremensis R4 on different carbon anode.</title>
        <authorList>
            <person name="Meng L."/>
            <person name="Yoshida N."/>
        </authorList>
    </citation>
    <scope>NUCLEOTIDE SEQUENCE [LARGE SCALE GENOMIC DNA]</scope>
    <source>
        <strain evidence="12 13">R4</strain>
    </source>
</reference>
<dbReference type="GO" id="GO:0006298">
    <property type="term" value="P:mismatch repair"/>
    <property type="evidence" value="ECO:0007669"/>
    <property type="project" value="InterPro"/>
</dbReference>
<dbReference type="GO" id="GO:0004519">
    <property type="term" value="F:endonuclease activity"/>
    <property type="evidence" value="ECO:0007669"/>
    <property type="project" value="UniProtKB-UniRule"/>
</dbReference>
<evidence type="ECO:0000256" key="1">
    <source>
        <dbReference type="ARBA" id="ARBA00022722"/>
    </source>
</evidence>
<dbReference type="CDD" id="cd06503">
    <property type="entry name" value="ATP-synt_Fo_b"/>
    <property type="match status" value="1"/>
</dbReference>
<dbReference type="GO" id="GO:0005524">
    <property type="term" value="F:ATP binding"/>
    <property type="evidence" value="ECO:0007669"/>
    <property type="project" value="UniProtKB-UniRule"/>
</dbReference>
<comment type="similarity">
    <text evidence="9">Belongs to the DNA mismatch repair MutS family. MutS2 subfamily.</text>
</comment>
<sequence length="783" mass="85822">MISTDTLKRLEFDKILDTVASYAHCDASHLGALSLKPLAERQEIELRLGLVEEVRKLTRLGIALKLSEFEDITPQVKAVRPTGAVISPLELQRFIPTLRVMGAIAAQLGFRTDIPLLLSQAGSVTGFPDLLNPLEHTVNEEGEILDTASRLLADIRGRKKGLTARIKKRLEEIVRERHTAIFLQDDFITQRSGRWVIPVRMDSKGMVPGVVHDVSNSGETAFMEPLEIIGLANELENLVADERAEEIRIVRQICNWIREDAEQIQEQFEALVRLDILNCIAALSDKLKCETPVISATPAILLKSARHPILTLLGKEVVPLDLEIAAENRVMVVTGPNTGGKTIAIKSAGLLSVMALCGMPVPALPGTVLPLVRSILVDIGDEQSIEESLSTFSAHISKISSIIEEADQGALVLLDELGTGTEPGQGAAIACAVLKELQNQGALVVATTHLTEIIGFVQREQGMVNAAMAFDRDKLAPLYRLVVGEPGESHALEIASRYGLPERVVRFARGMIGTMEADFHALLRDLKEKRAQLEGALADMAEREEKVARAERNLVDRSEEAAQMVKDAKEKGYLEAQQIIWKAKRDVAALLEEAKREKAKTREAKEKLDQAANEVEKALEELHPEESVDPEKVAVGDVLFVKPLNCDATVLAIDTRAGKARVRAGSMEMEVQVASLLKPKGKEPKKVQKRREKQQAKEQEQAEPASTINLLGMRVEEAIGVLEPFLNHAALDRISELRIVHGKGTGALMKGVRSYLADHPLVASFRTGERFEGGDGVTVVTLR</sequence>
<dbReference type="FunFam" id="3.30.1370.110:FF:000004">
    <property type="entry name" value="Endonuclease MutS2"/>
    <property type="match status" value="1"/>
</dbReference>
<dbReference type="SMART" id="SM00533">
    <property type="entry name" value="MUTSd"/>
    <property type="match status" value="1"/>
</dbReference>
<evidence type="ECO:0000256" key="4">
    <source>
        <dbReference type="ARBA" id="ARBA00022759"/>
    </source>
</evidence>
<dbReference type="InterPro" id="IPR036187">
    <property type="entry name" value="DNA_mismatch_repair_MutS_sf"/>
</dbReference>
<evidence type="ECO:0000313" key="12">
    <source>
        <dbReference type="EMBL" id="BCG46674.1"/>
    </source>
</evidence>
<dbReference type="PANTHER" id="PTHR48466:SF2">
    <property type="entry name" value="OS10G0509000 PROTEIN"/>
    <property type="match status" value="1"/>
</dbReference>
<dbReference type="Gene3D" id="3.30.1370.110">
    <property type="match status" value="1"/>
</dbReference>
<feature type="coiled-coil region" evidence="10">
    <location>
        <begin position="523"/>
        <end position="621"/>
    </location>
</feature>
<dbReference type="EMBL" id="AP023213">
    <property type="protein sequence ID" value="BCG46674.1"/>
    <property type="molecule type" value="Genomic_DNA"/>
</dbReference>
<dbReference type="RefSeq" id="WP_185244833.1">
    <property type="nucleotide sequence ID" value="NZ_AP023213.1"/>
</dbReference>
<keyword evidence="3 9" id="KW-0547">Nucleotide-binding</keyword>
<evidence type="ECO:0000256" key="3">
    <source>
        <dbReference type="ARBA" id="ARBA00022741"/>
    </source>
</evidence>
<name>A0A6S6M4T2_9BACT</name>
<keyword evidence="7 9" id="KW-0694">RNA-binding</keyword>
<keyword evidence="13" id="KW-1185">Reference proteome</keyword>
<dbReference type="FunFam" id="3.40.50.300:FF:000830">
    <property type="entry name" value="Endonuclease MutS2"/>
    <property type="match status" value="1"/>
</dbReference>
<dbReference type="HAMAP" id="MF_00092">
    <property type="entry name" value="MutS2"/>
    <property type="match status" value="1"/>
</dbReference>
<keyword evidence="8 9" id="KW-0238">DNA-binding</keyword>
<dbReference type="GO" id="GO:0140664">
    <property type="term" value="F:ATP-dependent DNA damage sensor activity"/>
    <property type="evidence" value="ECO:0007669"/>
    <property type="project" value="InterPro"/>
</dbReference>
<evidence type="ECO:0000256" key="6">
    <source>
        <dbReference type="ARBA" id="ARBA00022840"/>
    </source>
</evidence>
<dbReference type="SMART" id="SM00534">
    <property type="entry name" value="MUTSac"/>
    <property type="match status" value="1"/>
</dbReference>
<evidence type="ECO:0000256" key="5">
    <source>
        <dbReference type="ARBA" id="ARBA00022801"/>
    </source>
</evidence>
<dbReference type="GO" id="GO:0043023">
    <property type="term" value="F:ribosomal large subunit binding"/>
    <property type="evidence" value="ECO:0007669"/>
    <property type="project" value="UniProtKB-UniRule"/>
</dbReference>
<comment type="subunit">
    <text evidence="9">Homodimer. Binds to stalled ribosomes, contacting rRNA.</text>
</comment>
<evidence type="ECO:0000256" key="8">
    <source>
        <dbReference type="ARBA" id="ARBA00023125"/>
    </source>
</evidence>
<feature type="binding site" evidence="9">
    <location>
        <begin position="335"/>
        <end position="342"/>
    </location>
    <ligand>
        <name>ATP</name>
        <dbReference type="ChEBI" id="CHEBI:30616"/>
    </ligand>
</feature>
<keyword evidence="1 9" id="KW-0540">Nuclease</keyword>
<dbReference type="SUPFAM" id="SSF48334">
    <property type="entry name" value="DNA repair protein MutS, domain III"/>
    <property type="match status" value="1"/>
</dbReference>
<evidence type="ECO:0000313" key="13">
    <source>
        <dbReference type="Proteomes" id="UP000515472"/>
    </source>
</evidence>
<comment type="function">
    <text evidence="9">Endonuclease that is involved in the suppression of homologous recombination and thus may have a key role in the control of bacterial genetic diversity.</text>
</comment>
<dbReference type="GO" id="GO:0016887">
    <property type="term" value="F:ATP hydrolysis activity"/>
    <property type="evidence" value="ECO:0007669"/>
    <property type="project" value="InterPro"/>
</dbReference>
<dbReference type="GO" id="GO:0045910">
    <property type="term" value="P:negative regulation of DNA recombination"/>
    <property type="evidence" value="ECO:0007669"/>
    <property type="project" value="InterPro"/>
</dbReference>
<dbReference type="SUPFAM" id="SSF52540">
    <property type="entry name" value="P-loop containing nucleoside triphosphate hydrolases"/>
    <property type="match status" value="1"/>
</dbReference>
<dbReference type="InterPro" id="IPR027417">
    <property type="entry name" value="P-loop_NTPase"/>
</dbReference>
<gene>
    <name evidence="9" type="primary">mutS2</name>
    <name evidence="9" type="synonym">rqcU</name>
    <name evidence="12" type="ORF">GEOBRER4_n1483</name>
</gene>
<keyword evidence="4 9" id="KW-0255">Endonuclease</keyword>
<comment type="function">
    <text evidence="9">Acts as a ribosome collision sensor, splitting the ribosome into its 2 subunits. Detects stalled/collided 70S ribosomes which it binds and splits by an ATP-hydrolysis driven conformational change. Acts upstream of the ribosome quality control system (RQC), a ribosome-associated complex that mediates the extraction of incompletely synthesized nascent chains from stalled ribosomes and their subsequent degradation. Probably generates substrates for RQC.</text>
</comment>
<dbReference type="InterPro" id="IPR002625">
    <property type="entry name" value="Smr_dom"/>
</dbReference>
<accession>A0A6S6M4T2</accession>
<keyword evidence="10" id="KW-0175">Coiled coil</keyword>
<dbReference type="InterPro" id="IPR046893">
    <property type="entry name" value="MSSS"/>
</dbReference>
<dbReference type="InterPro" id="IPR007696">
    <property type="entry name" value="DNA_mismatch_repair_MutS_core"/>
</dbReference>
<dbReference type="EC" id="3.6.4.-" evidence="9"/>
<organism evidence="12 13">
    <name type="scientific">Citrifermentans bremense</name>
    <dbReference type="NCBI Taxonomy" id="60035"/>
    <lineage>
        <taxon>Bacteria</taxon>
        <taxon>Pseudomonadati</taxon>
        <taxon>Thermodesulfobacteriota</taxon>
        <taxon>Desulfuromonadia</taxon>
        <taxon>Geobacterales</taxon>
        <taxon>Geobacteraceae</taxon>
        <taxon>Citrifermentans</taxon>
    </lineage>
</organism>
<keyword evidence="5 9" id="KW-0378">Hydrolase</keyword>
<dbReference type="Pfam" id="PF01713">
    <property type="entry name" value="Smr"/>
    <property type="match status" value="1"/>
</dbReference>
<dbReference type="GO" id="GO:0019843">
    <property type="term" value="F:rRNA binding"/>
    <property type="evidence" value="ECO:0007669"/>
    <property type="project" value="UniProtKB-UniRule"/>
</dbReference>
<dbReference type="KEGG" id="gbn:GEOBRER4_14240"/>
<dbReference type="SUPFAM" id="SSF160443">
    <property type="entry name" value="SMR domain-like"/>
    <property type="match status" value="1"/>
</dbReference>
<dbReference type="EC" id="3.1.-.-" evidence="9"/>
<evidence type="ECO:0000256" key="7">
    <source>
        <dbReference type="ARBA" id="ARBA00022884"/>
    </source>
</evidence>
<dbReference type="InterPro" id="IPR036063">
    <property type="entry name" value="Smr_dom_sf"/>
</dbReference>
<dbReference type="GO" id="GO:0030983">
    <property type="term" value="F:mismatched DNA binding"/>
    <property type="evidence" value="ECO:0007669"/>
    <property type="project" value="InterPro"/>
</dbReference>
<evidence type="ECO:0000259" key="11">
    <source>
        <dbReference type="PROSITE" id="PS50828"/>
    </source>
</evidence>
<evidence type="ECO:0000256" key="10">
    <source>
        <dbReference type="SAM" id="Coils"/>
    </source>
</evidence>
<dbReference type="NCBIfam" id="TIGR01069">
    <property type="entry name" value="mutS2"/>
    <property type="match status" value="1"/>
</dbReference>
<dbReference type="Pfam" id="PF00488">
    <property type="entry name" value="MutS_V"/>
    <property type="match status" value="1"/>
</dbReference>
<dbReference type="InterPro" id="IPR045076">
    <property type="entry name" value="MutS"/>
</dbReference>
<evidence type="ECO:0000256" key="2">
    <source>
        <dbReference type="ARBA" id="ARBA00022730"/>
    </source>
</evidence>
<dbReference type="Gene3D" id="3.40.50.300">
    <property type="entry name" value="P-loop containing nucleotide triphosphate hydrolases"/>
    <property type="match status" value="1"/>
</dbReference>
<dbReference type="PIRSF" id="PIRSF005814">
    <property type="entry name" value="MutS_YshD"/>
    <property type="match status" value="1"/>
</dbReference>
<dbReference type="SMART" id="SM00463">
    <property type="entry name" value="SMR"/>
    <property type="match status" value="1"/>
</dbReference>
<protein>
    <recommendedName>
        <fullName evidence="9">Endonuclease MutS2</fullName>
        <ecNumber evidence="9">3.1.-.-</ecNumber>
    </recommendedName>
    <alternativeName>
        <fullName evidence="9">Ribosome-associated protein quality control-upstream factor</fullName>
        <shortName evidence="9">RQC-upstream factor</shortName>
        <shortName evidence="9">RqcU</shortName>
        <ecNumber evidence="9">3.6.4.-</ecNumber>
    </alternativeName>
</protein>
<evidence type="ECO:0000256" key="9">
    <source>
        <dbReference type="HAMAP-Rule" id="MF_00092"/>
    </source>
</evidence>
<dbReference type="Proteomes" id="UP000515472">
    <property type="component" value="Chromosome"/>
</dbReference>
<dbReference type="PROSITE" id="PS50828">
    <property type="entry name" value="SMR"/>
    <property type="match status" value="1"/>
</dbReference>